<organism evidence="3 4">
    <name type="scientific">Paenibacillus allorhizosphaerae</name>
    <dbReference type="NCBI Taxonomy" id="2849866"/>
    <lineage>
        <taxon>Bacteria</taxon>
        <taxon>Bacillati</taxon>
        <taxon>Bacillota</taxon>
        <taxon>Bacilli</taxon>
        <taxon>Bacillales</taxon>
        <taxon>Paenibacillaceae</taxon>
        <taxon>Paenibacillus</taxon>
    </lineage>
</organism>
<dbReference type="EMBL" id="CAJVCE010000001">
    <property type="protein sequence ID" value="CAG7615147.1"/>
    <property type="molecule type" value="Genomic_DNA"/>
</dbReference>
<reference evidence="3 4" key="1">
    <citation type="submission" date="2021-06" db="EMBL/GenBank/DDBJ databases">
        <authorList>
            <person name="Criscuolo A."/>
        </authorList>
    </citation>
    <scope>NUCLEOTIDE SEQUENCE [LARGE SCALE GENOMIC DNA]</scope>
    <source>
        <strain evidence="4">CIP 111802</strain>
    </source>
</reference>
<keyword evidence="4" id="KW-1185">Reference proteome</keyword>
<keyword evidence="1" id="KW-0808">Transferase</keyword>
<dbReference type="CDD" id="cd02440">
    <property type="entry name" value="AdoMet_MTases"/>
    <property type="match status" value="1"/>
</dbReference>
<evidence type="ECO:0000313" key="3">
    <source>
        <dbReference type="EMBL" id="CAG7615147.1"/>
    </source>
</evidence>
<protein>
    <recommendedName>
        <fullName evidence="2">Methyltransferase domain-containing protein</fullName>
    </recommendedName>
</protein>
<evidence type="ECO:0000259" key="2">
    <source>
        <dbReference type="Pfam" id="PF13649"/>
    </source>
</evidence>
<dbReference type="InterPro" id="IPR041698">
    <property type="entry name" value="Methyltransf_25"/>
</dbReference>
<dbReference type="PANTHER" id="PTHR43861">
    <property type="entry name" value="TRANS-ACONITATE 2-METHYLTRANSFERASE-RELATED"/>
    <property type="match status" value="1"/>
</dbReference>
<name>A0ABM8VA20_9BACL</name>
<gene>
    <name evidence="3" type="ORF">PAECIP111802_00142</name>
</gene>
<accession>A0ABM8VA20</accession>
<evidence type="ECO:0000256" key="1">
    <source>
        <dbReference type="ARBA" id="ARBA00022679"/>
    </source>
</evidence>
<evidence type="ECO:0000313" key="4">
    <source>
        <dbReference type="Proteomes" id="UP000730618"/>
    </source>
</evidence>
<sequence>MSRCIQSKLAMRRKHDISLLDCSCGIGTQTIGLAKHGYKVTATDLSPASIERAANEAISYGVEVNFGVADFRSLEKDVSGVFDVVLSADNAIPHLLTDEDLYVAATNMYSKVQNDGIVLITMRDYDDIVKEKPRASEPRVFDNGKRIVFQVWDWDDDGKTYVTHHFIVQEIAGEWVTKHNKTRYRALLREELSEILISVGFSDIEWHMPAQSGYYQPLVVARKKING</sequence>
<dbReference type="Pfam" id="PF13649">
    <property type="entry name" value="Methyltransf_25"/>
    <property type="match status" value="1"/>
</dbReference>
<feature type="domain" description="Methyltransferase" evidence="2">
    <location>
        <begin position="20"/>
        <end position="116"/>
    </location>
</feature>
<dbReference type="Proteomes" id="UP000730618">
    <property type="component" value="Unassembled WGS sequence"/>
</dbReference>
<proteinExistence type="predicted"/>
<comment type="caution">
    <text evidence="3">The sequence shown here is derived from an EMBL/GenBank/DDBJ whole genome shotgun (WGS) entry which is preliminary data.</text>
</comment>